<dbReference type="RefSeq" id="WP_044921171.1">
    <property type="nucleotide sequence ID" value="NZ_CYXT01000026.1"/>
</dbReference>
<name>A0A173UG65_ANAHA</name>
<evidence type="ECO:0000313" key="1">
    <source>
        <dbReference type="EMBL" id="CUN13217.1"/>
    </source>
</evidence>
<dbReference type="AlphaFoldDB" id="A0A173UG65"/>
<protein>
    <submittedName>
        <fullName evidence="1">Uncharacterized protein</fullName>
    </submittedName>
</protein>
<reference evidence="1 2" key="1">
    <citation type="submission" date="2015-09" db="EMBL/GenBank/DDBJ databases">
        <authorList>
            <consortium name="Pathogen Informatics"/>
        </authorList>
    </citation>
    <scope>NUCLEOTIDE SEQUENCE [LARGE SCALE GENOMIC DNA]</scope>
    <source>
        <strain evidence="1 2">2789STDY5608868</strain>
    </source>
</reference>
<dbReference type="Proteomes" id="UP000095598">
    <property type="component" value="Unassembled WGS sequence"/>
</dbReference>
<gene>
    <name evidence="1" type="ORF">ERS852425_02823</name>
</gene>
<sequence>MEVNVEIVLSYNDEETDWKVKKNISRFIYRLKKYRTGNRFSGEYTYKINQDSELYKQIIEFYKSNRKDVEFICLDYDVKVSDEEFEKAKAFVLCFPEYYCEEYEDIENEYSECESCHSKEKTNSLFYAQPKGYIKKHENDYGFAGLDGTGELLLLPKLVEKLKESGVDKKYFQPIISKSKKILGYTFITDNILPQKSYIDENYKFENQCEKCGRINMTENENIFHFIPKRITEEGIKNLKDVNKTYEFYDEYREIIISKKVAQIIKENVPYAKFYPVILDNRN</sequence>
<evidence type="ECO:0000313" key="2">
    <source>
        <dbReference type="Proteomes" id="UP000095598"/>
    </source>
</evidence>
<proteinExistence type="predicted"/>
<dbReference type="EMBL" id="CYXT01000026">
    <property type="protein sequence ID" value="CUN13217.1"/>
    <property type="molecule type" value="Genomic_DNA"/>
</dbReference>
<organism evidence="1 2">
    <name type="scientific">Anaerostipes hadrus</name>
    <dbReference type="NCBI Taxonomy" id="649756"/>
    <lineage>
        <taxon>Bacteria</taxon>
        <taxon>Bacillati</taxon>
        <taxon>Bacillota</taxon>
        <taxon>Clostridia</taxon>
        <taxon>Lachnospirales</taxon>
        <taxon>Lachnospiraceae</taxon>
        <taxon>Anaerostipes</taxon>
    </lineage>
</organism>
<accession>A0A173UG65</accession>